<protein>
    <recommendedName>
        <fullName evidence="6">Peptidyl-prolyl cis-trans isomerase</fullName>
        <ecNumber evidence="6">5.2.1.8</ecNumber>
    </recommendedName>
</protein>
<keyword evidence="9" id="KW-1185">Reference proteome</keyword>
<evidence type="ECO:0000256" key="6">
    <source>
        <dbReference type="RuleBase" id="RU003915"/>
    </source>
</evidence>
<comment type="catalytic activity">
    <reaction evidence="1 5 6">
        <text>[protein]-peptidylproline (omega=180) = [protein]-peptidylproline (omega=0)</text>
        <dbReference type="Rhea" id="RHEA:16237"/>
        <dbReference type="Rhea" id="RHEA-COMP:10747"/>
        <dbReference type="Rhea" id="RHEA-COMP:10748"/>
        <dbReference type="ChEBI" id="CHEBI:83833"/>
        <dbReference type="ChEBI" id="CHEBI:83834"/>
        <dbReference type="EC" id="5.2.1.8"/>
    </reaction>
</comment>
<name>A0A6M4MDT3_9ALTE</name>
<keyword evidence="4 5" id="KW-0413">Isomerase</keyword>
<dbReference type="InterPro" id="IPR046357">
    <property type="entry name" value="PPIase_dom_sf"/>
</dbReference>
<evidence type="ECO:0000256" key="3">
    <source>
        <dbReference type="ARBA" id="ARBA00023110"/>
    </source>
</evidence>
<dbReference type="RefSeq" id="WP_075607443.1">
    <property type="nucleotide sequence ID" value="NZ_CP052766.1"/>
</dbReference>
<evidence type="ECO:0000313" key="9">
    <source>
        <dbReference type="Proteomes" id="UP000219285"/>
    </source>
</evidence>
<evidence type="ECO:0000256" key="2">
    <source>
        <dbReference type="ARBA" id="ARBA00006577"/>
    </source>
</evidence>
<evidence type="ECO:0000256" key="4">
    <source>
        <dbReference type="ARBA" id="ARBA00023235"/>
    </source>
</evidence>
<dbReference type="GO" id="GO:0003755">
    <property type="term" value="F:peptidyl-prolyl cis-trans isomerase activity"/>
    <property type="evidence" value="ECO:0007669"/>
    <property type="project" value="UniProtKB-UniRule"/>
</dbReference>
<evidence type="ECO:0000256" key="1">
    <source>
        <dbReference type="ARBA" id="ARBA00000971"/>
    </source>
</evidence>
<keyword evidence="3 5" id="KW-0697">Rotamase</keyword>
<evidence type="ECO:0000313" key="8">
    <source>
        <dbReference type="EMBL" id="QJR81263.1"/>
    </source>
</evidence>
<organism evidence="8 9">
    <name type="scientific">Alteromonas pelagimontana</name>
    <dbReference type="NCBI Taxonomy" id="1858656"/>
    <lineage>
        <taxon>Bacteria</taxon>
        <taxon>Pseudomonadati</taxon>
        <taxon>Pseudomonadota</taxon>
        <taxon>Gammaproteobacteria</taxon>
        <taxon>Alteromonadales</taxon>
        <taxon>Alteromonadaceae</taxon>
        <taxon>Alteromonas/Salinimonas group</taxon>
        <taxon>Alteromonas</taxon>
    </lineage>
</organism>
<dbReference type="EC" id="5.2.1.8" evidence="6"/>
<dbReference type="Pfam" id="PF00254">
    <property type="entry name" value="FKBP_C"/>
    <property type="match status" value="1"/>
</dbReference>
<dbReference type="SUPFAM" id="SSF54534">
    <property type="entry name" value="FKBP-like"/>
    <property type="match status" value="1"/>
</dbReference>
<proteinExistence type="inferred from homology"/>
<dbReference type="PROSITE" id="PS50059">
    <property type="entry name" value="FKBP_PPIASE"/>
    <property type="match status" value="1"/>
</dbReference>
<dbReference type="AlphaFoldDB" id="A0A6M4MDT3"/>
<dbReference type="InterPro" id="IPR001179">
    <property type="entry name" value="PPIase_FKBP_dom"/>
</dbReference>
<dbReference type="OrthoDB" id="9814548at2"/>
<dbReference type="Proteomes" id="UP000219285">
    <property type="component" value="Chromosome"/>
</dbReference>
<reference evidence="9" key="1">
    <citation type="submission" date="2014-12" db="EMBL/GenBank/DDBJ databases">
        <title>Complete genome sequence of a multi-drug resistant Klebsiella pneumoniae.</title>
        <authorList>
            <person name="Hua X."/>
            <person name="Chen Q."/>
            <person name="Li X."/>
            <person name="Feng Y."/>
            <person name="Ruan Z."/>
            <person name="Yu Y."/>
        </authorList>
    </citation>
    <scope>NUCLEOTIDE SEQUENCE [LARGE SCALE GENOMIC DNA]</scope>
    <source>
        <strain evidence="9">5.12</strain>
    </source>
</reference>
<dbReference type="PANTHER" id="PTHR43811:SF57">
    <property type="entry name" value="FKBP-TYPE PEPTIDYL-PROLYL CIS-TRANS ISOMERASE FKPA-RELATED"/>
    <property type="match status" value="1"/>
</dbReference>
<evidence type="ECO:0000259" key="7">
    <source>
        <dbReference type="PROSITE" id="PS50059"/>
    </source>
</evidence>
<evidence type="ECO:0000256" key="5">
    <source>
        <dbReference type="PROSITE-ProRule" id="PRU00277"/>
    </source>
</evidence>
<feature type="domain" description="PPIase FKBP-type" evidence="7">
    <location>
        <begin position="57"/>
        <end position="143"/>
    </location>
</feature>
<comment type="similarity">
    <text evidence="2 6">Belongs to the FKBP-type PPIase family.</text>
</comment>
<accession>A0A6M4MDT3</accession>
<dbReference type="KEGG" id="apel:CA267_010955"/>
<dbReference type="Gene3D" id="3.10.50.40">
    <property type="match status" value="1"/>
</dbReference>
<dbReference type="PANTHER" id="PTHR43811">
    <property type="entry name" value="FKBP-TYPE PEPTIDYL-PROLYL CIS-TRANS ISOMERASE FKPA"/>
    <property type="match status" value="1"/>
</dbReference>
<reference evidence="8 9" key="2">
    <citation type="submission" date="2020-04" db="EMBL/GenBank/DDBJ databases">
        <title>Complete genome sequence of Alteromonas pelagimontana 5.12T.</title>
        <authorList>
            <person name="Sinha R.K."/>
            <person name="Krishnan K.P."/>
            <person name="Kurian J.P."/>
        </authorList>
    </citation>
    <scope>NUCLEOTIDE SEQUENCE [LARGE SCALE GENOMIC DNA]</scope>
    <source>
        <strain evidence="8 9">5.12</strain>
    </source>
</reference>
<dbReference type="EMBL" id="CP052766">
    <property type="protein sequence ID" value="QJR81263.1"/>
    <property type="molecule type" value="Genomic_DNA"/>
</dbReference>
<gene>
    <name evidence="8" type="ORF">CA267_010955</name>
</gene>
<sequence length="146" mass="16129">MGKQKQKKLAKGSAGQNRNLTADFLVKYQNKEDVHGTESGLLFRIIDNSAGESPSLNHVVKVHQRILLADGTVIDDTYRKGLPEEFPLKEAIDGLKEGLQLMPAGARYEFVIPPELAWDKKGNGGKIGPNVLMVVDIRLLSFEELC</sequence>